<dbReference type="AlphaFoldDB" id="A0A0C3ACC5"/>
<protein>
    <submittedName>
        <fullName evidence="1">Uncharacterized protein</fullName>
    </submittedName>
</protein>
<evidence type="ECO:0000313" key="1">
    <source>
        <dbReference type="EMBL" id="KIM22315.1"/>
    </source>
</evidence>
<gene>
    <name evidence="1" type="ORF">M408DRAFT_332957</name>
</gene>
<keyword evidence="2" id="KW-1185">Reference proteome</keyword>
<reference evidence="1 2" key="1">
    <citation type="submission" date="2014-04" db="EMBL/GenBank/DDBJ databases">
        <authorList>
            <consortium name="DOE Joint Genome Institute"/>
            <person name="Kuo A."/>
            <person name="Zuccaro A."/>
            <person name="Kohler A."/>
            <person name="Nagy L.G."/>
            <person name="Floudas D."/>
            <person name="Copeland A."/>
            <person name="Barry K.W."/>
            <person name="Cichocki N."/>
            <person name="Veneault-Fourrey C."/>
            <person name="LaButti K."/>
            <person name="Lindquist E.A."/>
            <person name="Lipzen A."/>
            <person name="Lundell T."/>
            <person name="Morin E."/>
            <person name="Murat C."/>
            <person name="Sun H."/>
            <person name="Tunlid A."/>
            <person name="Henrissat B."/>
            <person name="Grigoriev I.V."/>
            <person name="Hibbett D.S."/>
            <person name="Martin F."/>
            <person name="Nordberg H.P."/>
            <person name="Cantor M.N."/>
            <person name="Hua S.X."/>
        </authorList>
    </citation>
    <scope>NUCLEOTIDE SEQUENCE [LARGE SCALE GENOMIC DNA]</scope>
    <source>
        <strain evidence="1 2">MAFF 305830</strain>
    </source>
</reference>
<dbReference type="HOGENOM" id="CLU_1571606_0_0_1"/>
<sequence length="170" mass="18957">MIQASFPKLETLVLRIPATPAILAFISANRSIKSLAYRGSIGDIASIAPQLLELNARPLLQALCATSPSSQMVFPDLRTLLVDMSSPIYEMTVDEFDMFVRTRCLYVGHPKGLANQRSQVLSNVVFLLPASSRPQEWQSSELYKESTRKESIHVLPGKKVLHLAWPVHKN</sequence>
<organism evidence="1 2">
    <name type="scientific">Serendipita vermifera MAFF 305830</name>
    <dbReference type="NCBI Taxonomy" id="933852"/>
    <lineage>
        <taxon>Eukaryota</taxon>
        <taxon>Fungi</taxon>
        <taxon>Dikarya</taxon>
        <taxon>Basidiomycota</taxon>
        <taxon>Agaricomycotina</taxon>
        <taxon>Agaricomycetes</taxon>
        <taxon>Sebacinales</taxon>
        <taxon>Serendipitaceae</taxon>
        <taxon>Serendipita</taxon>
    </lineage>
</organism>
<dbReference type="Proteomes" id="UP000054097">
    <property type="component" value="Unassembled WGS sequence"/>
</dbReference>
<accession>A0A0C3ACC5</accession>
<proteinExistence type="predicted"/>
<reference evidence="2" key="2">
    <citation type="submission" date="2015-01" db="EMBL/GenBank/DDBJ databases">
        <title>Evolutionary Origins and Diversification of the Mycorrhizal Mutualists.</title>
        <authorList>
            <consortium name="DOE Joint Genome Institute"/>
            <consortium name="Mycorrhizal Genomics Consortium"/>
            <person name="Kohler A."/>
            <person name="Kuo A."/>
            <person name="Nagy L.G."/>
            <person name="Floudas D."/>
            <person name="Copeland A."/>
            <person name="Barry K.W."/>
            <person name="Cichocki N."/>
            <person name="Veneault-Fourrey C."/>
            <person name="LaButti K."/>
            <person name="Lindquist E.A."/>
            <person name="Lipzen A."/>
            <person name="Lundell T."/>
            <person name="Morin E."/>
            <person name="Murat C."/>
            <person name="Riley R."/>
            <person name="Ohm R."/>
            <person name="Sun H."/>
            <person name="Tunlid A."/>
            <person name="Henrissat B."/>
            <person name="Grigoriev I.V."/>
            <person name="Hibbett D.S."/>
            <person name="Martin F."/>
        </authorList>
    </citation>
    <scope>NUCLEOTIDE SEQUENCE [LARGE SCALE GENOMIC DNA]</scope>
    <source>
        <strain evidence="2">MAFF 305830</strain>
    </source>
</reference>
<dbReference type="EMBL" id="KN824358">
    <property type="protein sequence ID" value="KIM22315.1"/>
    <property type="molecule type" value="Genomic_DNA"/>
</dbReference>
<evidence type="ECO:0000313" key="2">
    <source>
        <dbReference type="Proteomes" id="UP000054097"/>
    </source>
</evidence>
<name>A0A0C3ACC5_SERVB</name>